<proteinExistence type="predicted"/>
<name>A0AAD6LKP6_9ROSI</name>
<gene>
    <name evidence="2" type="ORF">NC653_036637</name>
</gene>
<comment type="caution">
    <text evidence="2">The sequence shown here is derived from an EMBL/GenBank/DDBJ whole genome shotgun (WGS) entry which is preliminary data.</text>
</comment>
<dbReference type="AlphaFoldDB" id="A0AAD6LKP6"/>
<protein>
    <submittedName>
        <fullName evidence="2">Uncharacterized protein</fullName>
    </submittedName>
</protein>
<evidence type="ECO:0000256" key="1">
    <source>
        <dbReference type="SAM" id="Phobius"/>
    </source>
</evidence>
<keyword evidence="3" id="KW-1185">Reference proteome</keyword>
<feature type="transmembrane region" description="Helical" evidence="1">
    <location>
        <begin position="23"/>
        <end position="44"/>
    </location>
</feature>
<evidence type="ECO:0000313" key="2">
    <source>
        <dbReference type="EMBL" id="KAJ6968719.1"/>
    </source>
</evidence>
<sequence length="81" mass="9585">MRPPLTQVLLSVIRERPSTKRAIYIWWVFVMVFSSDTLILTVLWHLPLDFLVRFLLLSFTPTALHASFRTFRDVWCSCSEL</sequence>
<dbReference type="EMBL" id="JAQIZT010000016">
    <property type="protein sequence ID" value="KAJ6968719.1"/>
    <property type="molecule type" value="Genomic_DNA"/>
</dbReference>
<keyword evidence="1" id="KW-0472">Membrane</keyword>
<organism evidence="2 3">
    <name type="scientific">Populus alba x Populus x berolinensis</name>
    <dbReference type="NCBI Taxonomy" id="444605"/>
    <lineage>
        <taxon>Eukaryota</taxon>
        <taxon>Viridiplantae</taxon>
        <taxon>Streptophyta</taxon>
        <taxon>Embryophyta</taxon>
        <taxon>Tracheophyta</taxon>
        <taxon>Spermatophyta</taxon>
        <taxon>Magnoliopsida</taxon>
        <taxon>eudicotyledons</taxon>
        <taxon>Gunneridae</taxon>
        <taxon>Pentapetalae</taxon>
        <taxon>rosids</taxon>
        <taxon>fabids</taxon>
        <taxon>Malpighiales</taxon>
        <taxon>Salicaceae</taxon>
        <taxon>Saliceae</taxon>
        <taxon>Populus</taxon>
    </lineage>
</organism>
<reference evidence="2 3" key="1">
    <citation type="journal article" date="2023" name="Mol. Ecol. Resour.">
        <title>Chromosome-level genome assembly of a triploid poplar Populus alba 'Berolinensis'.</title>
        <authorList>
            <person name="Chen S."/>
            <person name="Yu Y."/>
            <person name="Wang X."/>
            <person name="Wang S."/>
            <person name="Zhang T."/>
            <person name="Zhou Y."/>
            <person name="He R."/>
            <person name="Meng N."/>
            <person name="Wang Y."/>
            <person name="Liu W."/>
            <person name="Liu Z."/>
            <person name="Liu J."/>
            <person name="Guo Q."/>
            <person name="Huang H."/>
            <person name="Sederoff R.R."/>
            <person name="Wang G."/>
            <person name="Qu G."/>
            <person name="Chen S."/>
        </authorList>
    </citation>
    <scope>NUCLEOTIDE SEQUENCE [LARGE SCALE GENOMIC DNA]</scope>
    <source>
        <strain evidence="2">SC-2020</strain>
    </source>
</reference>
<accession>A0AAD6LKP6</accession>
<dbReference type="Proteomes" id="UP001164929">
    <property type="component" value="Chromosome 16"/>
</dbReference>
<keyword evidence="1" id="KW-1133">Transmembrane helix</keyword>
<evidence type="ECO:0000313" key="3">
    <source>
        <dbReference type="Proteomes" id="UP001164929"/>
    </source>
</evidence>
<keyword evidence="1" id="KW-0812">Transmembrane</keyword>